<dbReference type="KEGG" id="hir:HETIRDRAFT_451080"/>
<evidence type="ECO:0000259" key="3">
    <source>
        <dbReference type="Pfam" id="PF01055"/>
    </source>
</evidence>
<dbReference type="HOGENOM" id="CLU_2527729_0_0_1"/>
<dbReference type="GeneID" id="20676110"/>
<dbReference type="OrthoDB" id="2790169at2759"/>
<sequence>MKAVGEVKGQPASGYVELDTHNIFGYMEGRATNLALRAVHPGERPFIIACSTFPGSGHWTGHWPGDNYSKWAYMAHSIAGVLQF</sequence>
<dbReference type="Pfam" id="PF01055">
    <property type="entry name" value="Glyco_hydro_31_2nd"/>
    <property type="match status" value="1"/>
</dbReference>
<dbReference type="Gene3D" id="3.20.20.80">
    <property type="entry name" value="Glycosidases"/>
    <property type="match status" value="1"/>
</dbReference>
<dbReference type="SUPFAM" id="SSF51445">
    <property type="entry name" value="(Trans)glycosidases"/>
    <property type="match status" value="1"/>
</dbReference>
<dbReference type="PANTHER" id="PTHR22762:SF133">
    <property type="entry name" value="P-TYPE DOMAIN-CONTAINING PROTEIN"/>
    <property type="match status" value="1"/>
</dbReference>
<organism evidence="4 5">
    <name type="scientific">Heterobasidion irregulare (strain TC 32-1)</name>
    <dbReference type="NCBI Taxonomy" id="747525"/>
    <lineage>
        <taxon>Eukaryota</taxon>
        <taxon>Fungi</taxon>
        <taxon>Dikarya</taxon>
        <taxon>Basidiomycota</taxon>
        <taxon>Agaricomycotina</taxon>
        <taxon>Agaricomycetes</taxon>
        <taxon>Russulales</taxon>
        <taxon>Bondarzewiaceae</taxon>
        <taxon>Heterobasidion</taxon>
        <taxon>Heterobasidion annosum species complex</taxon>
    </lineage>
</organism>
<name>W4K602_HETIT</name>
<dbReference type="AlphaFoldDB" id="W4K602"/>
<dbReference type="EMBL" id="KI925458">
    <property type="protein sequence ID" value="ETW81238.1"/>
    <property type="molecule type" value="Genomic_DNA"/>
</dbReference>
<dbReference type="STRING" id="747525.W4K602"/>
<dbReference type="GO" id="GO:0004553">
    <property type="term" value="F:hydrolase activity, hydrolyzing O-glycosyl compounds"/>
    <property type="evidence" value="ECO:0007669"/>
    <property type="project" value="InterPro"/>
</dbReference>
<accession>W4K602</accession>
<dbReference type="eggNOG" id="KOG1065">
    <property type="taxonomic scope" value="Eukaryota"/>
</dbReference>
<comment type="similarity">
    <text evidence="1 2">Belongs to the glycosyl hydrolase 31 family.</text>
</comment>
<evidence type="ECO:0000313" key="4">
    <source>
        <dbReference type="EMBL" id="ETW81238.1"/>
    </source>
</evidence>
<dbReference type="Proteomes" id="UP000030671">
    <property type="component" value="Unassembled WGS sequence"/>
</dbReference>
<dbReference type="RefSeq" id="XP_009545912.1">
    <property type="nucleotide sequence ID" value="XM_009547617.1"/>
</dbReference>
<proteinExistence type="inferred from homology"/>
<evidence type="ECO:0000256" key="2">
    <source>
        <dbReference type="RuleBase" id="RU361185"/>
    </source>
</evidence>
<feature type="domain" description="Glycoside hydrolase family 31 TIM barrel" evidence="3">
    <location>
        <begin position="14"/>
        <end position="84"/>
    </location>
</feature>
<reference evidence="4 5" key="1">
    <citation type="journal article" date="2012" name="New Phytol.">
        <title>Insight into trade-off between wood decay and parasitism from the genome of a fungal forest pathogen.</title>
        <authorList>
            <person name="Olson A."/>
            <person name="Aerts A."/>
            <person name="Asiegbu F."/>
            <person name="Belbahri L."/>
            <person name="Bouzid O."/>
            <person name="Broberg A."/>
            <person name="Canback B."/>
            <person name="Coutinho P.M."/>
            <person name="Cullen D."/>
            <person name="Dalman K."/>
            <person name="Deflorio G."/>
            <person name="van Diepen L.T."/>
            <person name="Dunand C."/>
            <person name="Duplessis S."/>
            <person name="Durling M."/>
            <person name="Gonthier P."/>
            <person name="Grimwood J."/>
            <person name="Fossdal C.G."/>
            <person name="Hansson D."/>
            <person name="Henrissat B."/>
            <person name="Hietala A."/>
            <person name="Himmelstrand K."/>
            <person name="Hoffmeister D."/>
            <person name="Hogberg N."/>
            <person name="James T.Y."/>
            <person name="Karlsson M."/>
            <person name="Kohler A."/>
            <person name="Kues U."/>
            <person name="Lee Y.H."/>
            <person name="Lin Y.C."/>
            <person name="Lind M."/>
            <person name="Lindquist E."/>
            <person name="Lombard V."/>
            <person name="Lucas S."/>
            <person name="Lunden K."/>
            <person name="Morin E."/>
            <person name="Murat C."/>
            <person name="Park J."/>
            <person name="Raffaello T."/>
            <person name="Rouze P."/>
            <person name="Salamov A."/>
            <person name="Schmutz J."/>
            <person name="Solheim H."/>
            <person name="Stahlberg J."/>
            <person name="Velez H."/>
            <person name="de Vries R.P."/>
            <person name="Wiebenga A."/>
            <person name="Woodward S."/>
            <person name="Yakovlev I."/>
            <person name="Garbelotto M."/>
            <person name="Martin F."/>
            <person name="Grigoriev I.V."/>
            <person name="Stenlid J."/>
        </authorList>
    </citation>
    <scope>NUCLEOTIDE SEQUENCE [LARGE SCALE GENOMIC DNA]</scope>
    <source>
        <strain evidence="4 5">TC 32-1</strain>
    </source>
</reference>
<gene>
    <name evidence="4" type="ORF">HETIRDRAFT_451080</name>
</gene>
<keyword evidence="2" id="KW-0326">Glycosidase</keyword>
<keyword evidence="2" id="KW-0378">Hydrolase</keyword>
<dbReference type="InParanoid" id="W4K602"/>
<dbReference type="PANTHER" id="PTHR22762">
    <property type="entry name" value="ALPHA-GLUCOSIDASE"/>
    <property type="match status" value="1"/>
</dbReference>
<dbReference type="GO" id="GO:0005975">
    <property type="term" value="P:carbohydrate metabolic process"/>
    <property type="evidence" value="ECO:0007669"/>
    <property type="project" value="InterPro"/>
</dbReference>
<dbReference type="InterPro" id="IPR017853">
    <property type="entry name" value="GH"/>
</dbReference>
<protein>
    <recommendedName>
        <fullName evidence="3">Glycoside hydrolase family 31 TIM barrel domain-containing protein</fullName>
    </recommendedName>
</protein>
<evidence type="ECO:0000313" key="5">
    <source>
        <dbReference type="Proteomes" id="UP000030671"/>
    </source>
</evidence>
<dbReference type="InterPro" id="IPR000322">
    <property type="entry name" value="Glyco_hydro_31_TIM"/>
</dbReference>
<keyword evidence="5" id="KW-1185">Reference proteome</keyword>
<evidence type="ECO:0000256" key="1">
    <source>
        <dbReference type="ARBA" id="ARBA00007806"/>
    </source>
</evidence>